<dbReference type="InterPro" id="IPR036048">
    <property type="entry name" value="Interleukin_8-like_sf"/>
</dbReference>
<gene>
    <name evidence="11" type="ORF">P4O66_020620</name>
</gene>
<dbReference type="PANTHER" id="PTHR12015:SF183">
    <property type="entry name" value="C-C MOTIF CHEMOKINE 3"/>
    <property type="match status" value="1"/>
</dbReference>
<name>A0AAD8ZSW1_9TELE</name>
<evidence type="ECO:0000313" key="11">
    <source>
        <dbReference type="EMBL" id="KAK1804621.1"/>
    </source>
</evidence>
<dbReference type="PROSITE" id="PS00472">
    <property type="entry name" value="SMALL_CYTOKINES_CC"/>
    <property type="match status" value="1"/>
</dbReference>
<dbReference type="PANTHER" id="PTHR12015">
    <property type="entry name" value="SMALL INDUCIBLE CYTOKINE A"/>
    <property type="match status" value="1"/>
</dbReference>
<keyword evidence="9" id="KW-0145">Chemotaxis</keyword>
<protein>
    <recommendedName>
        <fullName evidence="9">C-C motif chemokine</fullName>
    </recommendedName>
</protein>
<comment type="subunit">
    <text evidence="8">Self-associates. Also heterodimer of MIP-1-alpha(4-69) and MIP-1-beta(3-69). Interacts with CCR1.</text>
</comment>
<dbReference type="Proteomes" id="UP001239994">
    <property type="component" value="Unassembled WGS sequence"/>
</dbReference>
<evidence type="ECO:0000313" key="12">
    <source>
        <dbReference type="Proteomes" id="UP001239994"/>
    </source>
</evidence>
<feature type="domain" description="Chemokine interleukin-8-like" evidence="10">
    <location>
        <begin position="56"/>
        <end position="114"/>
    </location>
</feature>
<dbReference type="CDD" id="cd00272">
    <property type="entry name" value="Chemokine_CC"/>
    <property type="match status" value="1"/>
</dbReference>
<dbReference type="GO" id="GO:0008009">
    <property type="term" value="F:chemokine activity"/>
    <property type="evidence" value="ECO:0007669"/>
    <property type="project" value="InterPro"/>
</dbReference>
<evidence type="ECO:0000256" key="8">
    <source>
        <dbReference type="ARBA" id="ARBA00046726"/>
    </source>
</evidence>
<comment type="similarity">
    <text evidence="2 9">Belongs to the intercrine beta (chemokine CC) family.</text>
</comment>
<dbReference type="AlphaFoldDB" id="A0AAD8ZSW1"/>
<feature type="chain" id="PRO_5041777834" description="C-C motif chemokine" evidence="9">
    <location>
        <begin position="24"/>
        <end position="125"/>
    </location>
</feature>
<evidence type="ECO:0000256" key="1">
    <source>
        <dbReference type="ARBA" id="ARBA00004613"/>
    </source>
</evidence>
<sequence length="125" mass="13913">MSAIRLLLLSAVVLLSTVALTEGMCYGTVSLVCVTGLSHRYALRDCFAGMRYRTGPRSCCFEFTDKPIKLNNVRSYKLTSQQCNKEAVLFTMKKGLQVCARTTDTWVQQHIKVLQSKMVSGKGPL</sequence>
<dbReference type="EMBL" id="JAROKS010000004">
    <property type="protein sequence ID" value="KAK1804621.1"/>
    <property type="molecule type" value="Genomic_DNA"/>
</dbReference>
<keyword evidence="12" id="KW-1185">Reference proteome</keyword>
<evidence type="ECO:0000256" key="9">
    <source>
        <dbReference type="RuleBase" id="RU361150"/>
    </source>
</evidence>
<keyword evidence="4 9" id="KW-0964">Secreted</keyword>
<evidence type="ECO:0000256" key="2">
    <source>
        <dbReference type="ARBA" id="ARBA00010868"/>
    </source>
</evidence>
<accession>A0AAD8ZSW1</accession>
<keyword evidence="3 9" id="KW-0202">Cytokine</keyword>
<feature type="signal peptide" evidence="9">
    <location>
        <begin position="1"/>
        <end position="23"/>
    </location>
</feature>
<dbReference type="GO" id="GO:0006955">
    <property type="term" value="P:immune response"/>
    <property type="evidence" value="ECO:0007669"/>
    <property type="project" value="InterPro"/>
</dbReference>
<dbReference type="Pfam" id="PF00048">
    <property type="entry name" value="IL8"/>
    <property type="match status" value="1"/>
</dbReference>
<evidence type="ECO:0000256" key="3">
    <source>
        <dbReference type="ARBA" id="ARBA00022514"/>
    </source>
</evidence>
<evidence type="ECO:0000256" key="6">
    <source>
        <dbReference type="ARBA" id="ARBA00023157"/>
    </source>
</evidence>
<dbReference type="InterPro" id="IPR000827">
    <property type="entry name" value="Chemokine_CC_CS"/>
</dbReference>
<evidence type="ECO:0000259" key="10">
    <source>
        <dbReference type="SMART" id="SM00199"/>
    </source>
</evidence>
<comment type="function">
    <text evidence="7">Monokine with inflammatory and chemokinetic properties. Binds to CCR1, CCR4 and CCR5. One of the major HIV-suppressive factors produced by CD8+ T-cells. Recombinant MIP-1-alpha induces a dose-dependent inhibition of different strains of HIV-1, HIV-2, and simian immunodeficiency virus (SIV).</text>
</comment>
<comment type="caution">
    <text evidence="11">The sequence shown here is derived from an EMBL/GenBank/DDBJ whole genome shotgun (WGS) entry which is preliminary data.</text>
</comment>
<dbReference type="Gene3D" id="2.40.50.40">
    <property type="match status" value="1"/>
</dbReference>
<dbReference type="GO" id="GO:0005615">
    <property type="term" value="C:extracellular space"/>
    <property type="evidence" value="ECO:0007669"/>
    <property type="project" value="UniProtKB-KW"/>
</dbReference>
<proteinExistence type="inferred from homology"/>
<organism evidence="11 12">
    <name type="scientific">Electrophorus voltai</name>
    <dbReference type="NCBI Taxonomy" id="2609070"/>
    <lineage>
        <taxon>Eukaryota</taxon>
        <taxon>Metazoa</taxon>
        <taxon>Chordata</taxon>
        <taxon>Craniata</taxon>
        <taxon>Vertebrata</taxon>
        <taxon>Euteleostomi</taxon>
        <taxon>Actinopterygii</taxon>
        <taxon>Neopterygii</taxon>
        <taxon>Teleostei</taxon>
        <taxon>Ostariophysi</taxon>
        <taxon>Gymnotiformes</taxon>
        <taxon>Gymnotoidei</taxon>
        <taxon>Gymnotidae</taxon>
        <taxon>Electrophorus</taxon>
    </lineage>
</organism>
<dbReference type="InterPro" id="IPR039809">
    <property type="entry name" value="Chemokine_b/g/d"/>
</dbReference>
<dbReference type="SUPFAM" id="SSF54117">
    <property type="entry name" value="Interleukin 8-like chemokines"/>
    <property type="match status" value="1"/>
</dbReference>
<comment type="subcellular location">
    <subcellularLocation>
        <location evidence="1 9">Secreted</location>
    </subcellularLocation>
</comment>
<reference evidence="11" key="1">
    <citation type="submission" date="2023-03" db="EMBL/GenBank/DDBJ databases">
        <title>Electrophorus voltai genome.</title>
        <authorList>
            <person name="Bian C."/>
        </authorList>
    </citation>
    <scope>NUCLEOTIDE SEQUENCE</scope>
    <source>
        <strain evidence="11">CB-2022</strain>
        <tissue evidence="11">Muscle</tissue>
    </source>
</reference>
<dbReference type="InterPro" id="IPR001811">
    <property type="entry name" value="Chemokine_IL8-like_dom"/>
</dbReference>
<dbReference type="SMART" id="SM00199">
    <property type="entry name" value="SCY"/>
    <property type="match status" value="1"/>
</dbReference>
<dbReference type="FunFam" id="2.40.50.40:FF:000002">
    <property type="entry name" value="C-C motif chemokine"/>
    <property type="match status" value="1"/>
</dbReference>
<evidence type="ECO:0000256" key="5">
    <source>
        <dbReference type="ARBA" id="ARBA00022729"/>
    </source>
</evidence>
<keyword evidence="6" id="KW-1015">Disulfide bond</keyword>
<evidence type="ECO:0000256" key="4">
    <source>
        <dbReference type="ARBA" id="ARBA00022525"/>
    </source>
</evidence>
<evidence type="ECO:0000256" key="7">
    <source>
        <dbReference type="ARBA" id="ARBA00044740"/>
    </source>
</evidence>
<keyword evidence="5 9" id="KW-0732">Signal</keyword>